<dbReference type="PANTHER" id="PTHR46910:SF1">
    <property type="entry name" value="MISCELLANEOUS ZN(II)2CYS6 TRANSCRIPTION FACTOR (EUROFUNG)-RELATED"/>
    <property type="match status" value="1"/>
</dbReference>
<dbReference type="PANTHER" id="PTHR46910">
    <property type="entry name" value="TRANSCRIPTION FACTOR PDR1"/>
    <property type="match status" value="1"/>
</dbReference>
<evidence type="ECO:0000256" key="1">
    <source>
        <dbReference type="ARBA" id="ARBA00022723"/>
    </source>
</evidence>
<evidence type="ECO:0000313" key="5">
    <source>
        <dbReference type="EMBL" id="KXS12813.1"/>
    </source>
</evidence>
<organism evidence="5 6">
    <name type="scientific">Gonapodya prolifera (strain JEL478)</name>
    <name type="common">Monoblepharis prolifera</name>
    <dbReference type="NCBI Taxonomy" id="1344416"/>
    <lineage>
        <taxon>Eukaryota</taxon>
        <taxon>Fungi</taxon>
        <taxon>Fungi incertae sedis</taxon>
        <taxon>Chytridiomycota</taxon>
        <taxon>Chytridiomycota incertae sedis</taxon>
        <taxon>Monoblepharidomycetes</taxon>
        <taxon>Monoblepharidales</taxon>
        <taxon>Gonapodyaceae</taxon>
        <taxon>Gonapodya</taxon>
    </lineage>
</organism>
<feature type="region of interest" description="Disordered" evidence="3">
    <location>
        <begin position="38"/>
        <end position="69"/>
    </location>
</feature>
<dbReference type="GO" id="GO:0000981">
    <property type="term" value="F:DNA-binding transcription factor activity, RNA polymerase II-specific"/>
    <property type="evidence" value="ECO:0007669"/>
    <property type="project" value="InterPro"/>
</dbReference>
<proteinExistence type="predicted"/>
<dbReference type="AlphaFoldDB" id="A0A139A8U6"/>
<feature type="region of interest" description="Disordered" evidence="3">
    <location>
        <begin position="337"/>
        <end position="368"/>
    </location>
</feature>
<dbReference type="Proteomes" id="UP000070544">
    <property type="component" value="Unassembled WGS sequence"/>
</dbReference>
<dbReference type="Pfam" id="PF00172">
    <property type="entry name" value="Zn_clus"/>
    <property type="match status" value="1"/>
</dbReference>
<dbReference type="InterPro" id="IPR036864">
    <property type="entry name" value="Zn2-C6_fun-type_DNA-bd_sf"/>
</dbReference>
<keyword evidence="2" id="KW-0539">Nucleus</keyword>
<keyword evidence="1" id="KW-0479">Metal-binding</keyword>
<evidence type="ECO:0000313" key="6">
    <source>
        <dbReference type="Proteomes" id="UP000070544"/>
    </source>
</evidence>
<dbReference type="GO" id="GO:0003677">
    <property type="term" value="F:DNA binding"/>
    <property type="evidence" value="ECO:0007669"/>
    <property type="project" value="InterPro"/>
</dbReference>
<dbReference type="STRING" id="1344416.A0A139A8U6"/>
<dbReference type="SUPFAM" id="SSF57701">
    <property type="entry name" value="Zn2/Cys6 DNA-binding domain"/>
    <property type="match status" value="1"/>
</dbReference>
<gene>
    <name evidence="5" type="ORF">M427DRAFT_388893</name>
</gene>
<dbReference type="SMART" id="SM00066">
    <property type="entry name" value="GAL4"/>
    <property type="match status" value="1"/>
</dbReference>
<dbReference type="PROSITE" id="PS00463">
    <property type="entry name" value="ZN2_CY6_FUNGAL_1"/>
    <property type="match status" value="1"/>
</dbReference>
<protein>
    <recommendedName>
        <fullName evidence="4">Zn(2)-C6 fungal-type domain-containing protein</fullName>
    </recommendedName>
</protein>
<dbReference type="InterPro" id="IPR001138">
    <property type="entry name" value="Zn2Cys6_DnaBD"/>
</dbReference>
<keyword evidence="6" id="KW-1185">Reference proteome</keyword>
<dbReference type="GO" id="GO:0006351">
    <property type="term" value="P:DNA-templated transcription"/>
    <property type="evidence" value="ECO:0007669"/>
    <property type="project" value="InterPro"/>
</dbReference>
<dbReference type="OrthoDB" id="654211at2759"/>
<sequence length="583" mass="64595">MTAPFMSPYVLPNHLSLAPPMPNQHMVDLDDIERTVTHLRASSSASGKPKPATKKRKVEGAEEEEGNKRATACNTCRKLHDRCDGMEPCARCTKKGIECSYDRPKNHPGPQKGWLDELSSRIVALEQNIRGELFATEAPIGDSGQQAKLKRNLKKRLESAIETVETFIEEVRKDRGLDASTPLLGEGGRLLSRIHNRGSDGDNTPLQSPRLPPPTDHTDLSALVSSYPFATTLVNGILGAFQAGEEQGGHHFLNGVHQNASTGANDTAGLDGNHQSLYELNLPPRIIDDGLFSSALSADELLSSLDSFLENGLAVQQSSSSIAASGSQDLQHPTEIQRAQSVGGPAITTTSNGGGQSSLLGTADAGTPMRRRSSLYREVSMFDDLPPLPPQDDMNRLLEMYYEDCWAYRHIYPVFPCTHRPTFCRRLPSQNPFLAFAMMAVGSLSEHNTPIAKTGFQLFQRCKRLLLPSLETTHLHHSTIEALLLYGRYANVHERSIAYMTIGMAIARAREIGLLLDPQDDDVSGRWGVFDWREGEERRRTGWAVFLYDRTASMVVSRTPLLAENEIRLTPPRRWVHRRCYHG</sequence>
<dbReference type="Pfam" id="PF04082">
    <property type="entry name" value="Fungal_trans"/>
    <property type="match status" value="1"/>
</dbReference>
<accession>A0A139A8U6</accession>
<dbReference type="EMBL" id="KQ965784">
    <property type="protein sequence ID" value="KXS12813.1"/>
    <property type="molecule type" value="Genomic_DNA"/>
</dbReference>
<dbReference type="PROSITE" id="PS50048">
    <property type="entry name" value="ZN2_CY6_FUNGAL_2"/>
    <property type="match status" value="1"/>
</dbReference>
<dbReference type="InterPro" id="IPR050987">
    <property type="entry name" value="AtrR-like"/>
</dbReference>
<dbReference type="CDD" id="cd00067">
    <property type="entry name" value="GAL4"/>
    <property type="match status" value="1"/>
</dbReference>
<feature type="region of interest" description="Disordered" evidence="3">
    <location>
        <begin position="193"/>
        <end position="216"/>
    </location>
</feature>
<dbReference type="CDD" id="cd12148">
    <property type="entry name" value="fungal_TF_MHR"/>
    <property type="match status" value="1"/>
</dbReference>
<evidence type="ECO:0000259" key="4">
    <source>
        <dbReference type="PROSITE" id="PS50048"/>
    </source>
</evidence>
<dbReference type="SMART" id="SM00906">
    <property type="entry name" value="Fungal_trans"/>
    <property type="match status" value="1"/>
</dbReference>
<feature type="compositionally biased region" description="Low complexity" evidence="3">
    <location>
        <begin position="41"/>
        <end position="50"/>
    </location>
</feature>
<dbReference type="Gene3D" id="4.10.240.10">
    <property type="entry name" value="Zn(2)-C6 fungal-type DNA-binding domain"/>
    <property type="match status" value="1"/>
</dbReference>
<feature type="domain" description="Zn(2)-C6 fungal-type" evidence="4">
    <location>
        <begin position="72"/>
        <end position="101"/>
    </location>
</feature>
<evidence type="ECO:0000256" key="2">
    <source>
        <dbReference type="ARBA" id="ARBA00023242"/>
    </source>
</evidence>
<dbReference type="GO" id="GO:0008270">
    <property type="term" value="F:zinc ion binding"/>
    <property type="evidence" value="ECO:0007669"/>
    <property type="project" value="InterPro"/>
</dbReference>
<reference evidence="5 6" key="1">
    <citation type="journal article" date="2015" name="Genome Biol. Evol.">
        <title>Phylogenomic analyses indicate that early fungi evolved digesting cell walls of algal ancestors of land plants.</title>
        <authorList>
            <person name="Chang Y."/>
            <person name="Wang S."/>
            <person name="Sekimoto S."/>
            <person name="Aerts A.L."/>
            <person name="Choi C."/>
            <person name="Clum A."/>
            <person name="LaButti K.M."/>
            <person name="Lindquist E.A."/>
            <person name="Yee Ngan C."/>
            <person name="Ohm R.A."/>
            <person name="Salamov A.A."/>
            <person name="Grigoriev I.V."/>
            <person name="Spatafora J.W."/>
            <person name="Berbee M.L."/>
        </authorList>
    </citation>
    <scope>NUCLEOTIDE SEQUENCE [LARGE SCALE GENOMIC DNA]</scope>
    <source>
        <strain evidence="5 6">JEL478</strain>
    </source>
</reference>
<name>A0A139A8U6_GONPJ</name>
<dbReference type="InterPro" id="IPR007219">
    <property type="entry name" value="XnlR_reg_dom"/>
</dbReference>
<evidence type="ECO:0000256" key="3">
    <source>
        <dbReference type="SAM" id="MobiDB-lite"/>
    </source>
</evidence>